<dbReference type="GO" id="GO:0005654">
    <property type="term" value="C:nucleoplasm"/>
    <property type="evidence" value="ECO:0007669"/>
    <property type="project" value="TreeGrafter"/>
</dbReference>
<dbReference type="PANTHER" id="PTHR12967:SF0">
    <property type="entry name" value="PROTEIN SHQ1 HOMOLOG"/>
    <property type="match status" value="1"/>
</dbReference>
<evidence type="ECO:0000313" key="6">
    <source>
        <dbReference type="EMBL" id="PIK45589.1"/>
    </source>
</evidence>
<dbReference type="OrthoDB" id="73639at2759"/>
<evidence type="ECO:0000256" key="1">
    <source>
        <dbReference type="ARBA" id="ARBA00005607"/>
    </source>
</evidence>
<evidence type="ECO:0000259" key="4">
    <source>
        <dbReference type="Pfam" id="PF04925"/>
    </source>
</evidence>
<evidence type="ECO:0000313" key="7">
    <source>
        <dbReference type="Proteomes" id="UP000230750"/>
    </source>
</evidence>
<feature type="region of interest" description="Disordered" evidence="3">
    <location>
        <begin position="369"/>
        <end position="477"/>
    </location>
</feature>
<feature type="compositionally biased region" description="Low complexity" evidence="3">
    <location>
        <begin position="404"/>
        <end position="413"/>
    </location>
</feature>
<dbReference type="InterPro" id="IPR048696">
    <property type="entry name" value="SHQ1-like_CS"/>
</dbReference>
<protein>
    <recommendedName>
        <fullName evidence="2">Protein SHQ1 homolog</fullName>
    </recommendedName>
</protein>
<dbReference type="PANTHER" id="PTHR12967">
    <property type="entry name" value="PROTEIN SHQ1 HOMOLOG"/>
    <property type="match status" value="1"/>
</dbReference>
<feature type="compositionally biased region" description="Polar residues" evidence="3">
    <location>
        <begin position="459"/>
        <end position="471"/>
    </location>
</feature>
<evidence type="ECO:0000256" key="3">
    <source>
        <dbReference type="SAM" id="MobiDB-lite"/>
    </source>
</evidence>
<name>A0A2G8KCA0_STIJA</name>
<dbReference type="EMBL" id="MRZV01000703">
    <property type="protein sequence ID" value="PIK45589.1"/>
    <property type="molecule type" value="Genomic_DNA"/>
</dbReference>
<feature type="domain" description="Shq1 C-terminal" evidence="4">
    <location>
        <begin position="272"/>
        <end position="357"/>
    </location>
</feature>
<comment type="caution">
    <text evidence="6">The sequence shown here is derived from an EMBL/GenBank/DDBJ whole genome shotgun (WGS) entry which is preliminary data.</text>
</comment>
<keyword evidence="7" id="KW-1185">Reference proteome</keyword>
<feature type="compositionally biased region" description="Basic and acidic residues" evidence="3">
    <location>
        <begin position="74"/>
        <end position="91"/>
    </location>
</feature>
<dbReference type="GO" id="GO:0051082">
    <property type="term" value="F:unfolded protein binding"/>
    <property type="evidence" value="ECO:0007669"/>
    <property type="project" value="TreeGrafter"/>
</dbReference>
<feature type="compositionally biased region" description="Basic and acidic residues" evidence="3">
    <location>
        <begin position="394"/>
        <end position="403"/>
    </location>
</feature>
<evidence type="ECO:0000256" key="2">
    <source>
        <dbReference type="ARBA" id="ARBA00013750"/>
    </source>
</evidence>
<dbReference type="InterPro" id="IPR008978">
    <property type="entry name" value="HSP20-like_chaperone"/>
</dbReference>
<organism evidence="6 7">
    <name type="scientific">Stichopus japonicus</name>
    <name type="common">Sea cucumber</name>
    <dbReference type="NCBI Taxonomy" id="307972"/>
    <lineage>
        <taxon>Eukaryota</taxon>
        <taxon>Metazoa</taxon>
        <taxon>Echinodermata</taxon>
        <taxon>Eleutherozoa</taxon>
        <taxon>Echinozoa</taxon>
        <taxon>Holothuroidea</taxon>
        <taxon>Aspidochirotacea</taxon>
        <taxon>Aspidochirotida</taxon>
        <taxon>Stichopodidae</taxon>
        <taxon>Apostichopus</taxon>
    </lineage>
</organism>
<dbReference type="Gene3D" id="2.60.40.790">
    <property type="match status" value="1"/>
</dbReference>
<feature type="compositionally biased region" description="Acidic residues" evidence="3">
    <location>
        <begin position="92"/>
        <end position="107"/>
    </location>
</feature>
<dbReference type="Proteomes" id="UP000230750">
    <property type="component" value="Unassembled WGS sequence"/>
</dbReference>
<dbReference type="AlphaFoldDB" id="A0A2G8KCA0"/>
<dbReference type="GO" id="GO:0005737">
    <property type="term" value="C:cytoplasm"/>
    <property type="evidence" value="ECO:0007669"/>
    <property type="project" value="TreeGrafter"/>
</dbReference>
<dbReference type="STRING" id="307972.A0A2G8KCA0"/>
<proteinExistence type="inferred from homology"/>
<dbReference type="InterPro" id="IPR007009">
    <property type="entry name" value="Shq1_C"/>
</dbReference>
<dbReference type="InterPro" id="IPR039742">
    <property type="entry name" value="Shq1"/>
</dbReference>
<feature type="region of interest" description="Disordered" evidence="3">
    <location>
        <begin position="58"/>
        <end position="109"/>
    </location>
</feature>
<feature type="compositionally biased region" description="Acidic residues" evidence="3">
    <location>
        <begin position="414"/>
        <end position="432"/>
    </location>
</feature>
<comment type="similarity">
    <text evidence="1">Belongs to the SHQ1 family.</text>
</comment>
<feature type="domain" description="SHQ1-like CS" evidence="5">
    <location>
        <begin position="10"/>
        <end position="57"/>
    </location>
</feature>
<sequence length="510" mass="57449">MVHVCLTCNRLTLPGALVEDGRETANYDSEKGTFTIRFPKETPGEKFDGLDMLTQLMAPTGSDSASEPFIEPLATKDEEDIKLADEERQDVKEDEEDEEGEDGDINWEVDQTPCSLDEDEIVGPVKYGFAGRRSGVFSRLQEELSSIVDVPDPDHMTAKEKREARQEEEAEKFDDEHYLADLYEEETIQQLLNYKPVWQKQKKEDQLTQEECVNPSPDLIKFTEAEREQMLKLPRKEFLLDKNMEIEAYMGLLDVIFAYAFNHRSTEGDNSVRHWELAISTVDDVKTIFHLGRNQILKALLEVHRLLSEDDPRYILNELYITDYCVWLQGQPQEKIQKLALSLDKVKLSKEDVDLDLNELEEAARCVLEEDGGIPTSPPTVEMKGYPHLLQEPGNDKSEDSHSEQSSTDSSESYAEEEESSGEGEESSEEGEAVAHREEGDAEGTNEPDPGDEGRRVVQGTSTVTNSQTLLSHLPEGVGSLSKNMASLMIEKSKSDALDTRLDSDDDSNG</sequence>
<feature type="compositionally biased region" description="Acidic residues" evidence="3">
    <location>
        <begin position="440"/>
        <end position="451"/>
    </location>
</feature>
<gene>
    <name evidence="6" type="ORF">BSL78_17556</name>
</gene>
<dbReference type="GO" id="GO:0000493">
    <property type="term" value="P:box H/ACA snoRNP assembly"/>
    <property type="evidence" value="ECO:0007669"/>
    <property type="project" value="InterPro"/>
</dbReference>
<evidence type="ECO:0000259" key="5">
    <source>
        <dbReference type="Pfam" id="PF21413"/>
    </source>
</evidence>
<reference evidence="6 7" key="1">
    <citation type="journal article" date="2017" name="PLoS Biol.">
        <title>The sea cucumber genome provides insights into morphological evolution and visceral regeneration.</title>
        <authorList>
            <person name="Zhang X."/>
            <person name="Sun L."/>
            <person name="Yuan J."/>
            <person name="Sun Y."/>
            <person name="Gao Y."/>
            <person name="Zhang L."/>
            <person name="Li S."/>
            <person name="Dai H."/>
            <person name="Hamel J.F."/>
            <person name="Liu C."/>
            <person name="Yu Y."/>
            <person name="Liu S."/>
            <person name="Lin W."/>
            <person name="Guo K."/>
            <person name="Jin S."/>
            <person name="Xu P."/>
            <person name="Storey K.B."/>
            <person name="Huan P."/>
            <person name="Zhang T."/>
            <person name="Zhou Y."/>
            <person name="Zhang J."/>
            <person name="Lin C."/>
            <person name="Li X."/>
            <person name="Xing L."/>
            <person name="Huo D."/>
            <person name="Sun M."/>
            <person name="Wang L."/>
            <person name="Mercier A."/>
            <person name="Li F."/>
            <person name="Yang H."/>
            <person name="Xiang J."/>
        </authorList>
    </citation>
    <scope>NUCLEOTIDE SEQUENCE [LARGE SCALE GENOMIC DNA]</scope>
    <source>
        <strain evidence="6">Shaxun</strain>
        <tissue evidence="6">Muscle</tissue>
    </source>
</reference>
<dbReference type="Pfam" id="PF21413">
    <property type="entry name" value="SHQ1-like_CS"/>
    <property type="match status" value="1"/>
</dbReference>
<accession>A0A2G8KCA0</accession>
<dbReference type="Pfam" id="PF04925">
    <property type="entry name" value="SHQ1"/>
    <property type="match status" value="1"/>
</dbReference>